<protein>
    <recommendedName>
        <fullName evidence="8">Peptidase S54 rhomboid domain-containing protein</fullName>
    </recommendedName>
</protein>
<dbReference type="EMBL" id="AMYB01000005">
    <property type="protein sequence ID" value="OAD01786.1"/>
    <property type="molecule type" value="Genomic_DNA"/>
</dbReference>
<evidence type="ECO:0000256" key="1">
    <source>
        <dbReference type="ARBA" id="ARBA00004141"/>
    </source>
</evidence>
<proteinExistence type="inferred from homology"/>
<dbReference type="PANTHER" id="PTHR43731:SF14">
    <property type="entry name" value="PRESENILIN-ASSOCIATED RHOMBOID-LIKE PROTEIN, MITOCHONDRIAL"/>
    <property type="match status" value="1"/>
</dbReference>
<organism evidence="9 10">
    <name type="scientific">Mucor lusitanicus CBS 277.49</name>
    <dbReference type="NCBI Taxonomy" id="747725"/>
    <lineage>
        <taxon>Eukaryota</taxon>
        <taxon>Fungi</taxon>
        <taxon>Fungi incertae sedis</taxon>
        <taxon>Mucoromycota</taxon>
        <taxon>Mucoromycotina</taxon>
        <taxon>Mucoromycetes</taxon>
        <taxon>Mucorales</taxon>
        <taxon>Mucorineae</taxon>
        <taxon>Mucoraceae</taxon>
        <taxon>Mucor</taxon>
    </lineage>
</organism>
<keyword evidence="5 7" id="KW-1133">Transmembrane helix</keyword>
<comment type="subcellular location">
    <subcellularLocation>
        <location evidence="1">Membrane</location>
        <topology evidence="1">Multi-pass membrane protein</topology>
    </subcellularLocation>
</comment>
<feature type="transmembrane region" description="Helical" evidence="7">
    <location>
        <begin position="145"/>
        <end position="165"/>
    </location>
</feature>
<dbReference type="Gene3D" id="1.20.1540.10">
    <property type="entry name" value="Rhomboid-like"/>
    <property type="match status" value="1"/>
</dbReference>
<dbReference type="PANTHER" id="PTHR43731">
    <property type="entry name" value="RHOMBOID PROTEASE"/>
    <property type="match status" value="1"/>
</dbReference>
<dbReference type="AlphaFoldDB" id="A0A168JYZ2"/>
<keyword evidence="3 7" id="KW-0812">Transmembrane</keyword>
<dbReference type="Proteomes" id="UP000077051">
    <property type="component" value="Unassembled WGS sequence"/>
</dbReference>
<dbReference type="GO" id="GO:0016020">
    <property type="term" value="C:membrane"/>
    <property type="evidence" value="ECO:0007669"/>
    <property type="project" value="UniProtKB-SubCell"/>
</dbReference>
<dbReference type="OrthoDB" id="418595at2759"/>
<comment type="caution">
    <text evidence="9">The sequence shown here is derived from an EMBL/GenBank/DDBJ whole genome shotgun (WGS) entry which is preliminary data.</text>
</comment>
<dbReference type="InterPro" id="IPR035952">
    <property type="entry name" value="Rhomboid-like_sf"/>
</dbReference>
<comment type="similarity">
    <text evidence="2">Belongs to the peptidase S54 family.</text>
</comment>
<dbReference type="VEuPathDB" id="FungiDB:MUCCIDRAFT_144605"/>
<feature type="transmembrane region" description="Helical" evidence="7">
    <location>
        <begin position="177"/>
        <end position="196"/>
    </location>
</feature>
<dbReference type="SUPFAM" id="SSF144091">
    <property type="entry name" value="Rhomboid-like"/>
    <property type="match status" value="1"/>
</dbReference>
<keyword evidence="10" id="KW-1185">Reference proteome</keyword>
<accession>A0A168JYZ2</accession>
<evidence type="ECO:0000256" key="3">
    <source>
        <dbReference type="ARBA" id="ARBA00022692"/>
    </source>
</evidence>
<dbReference type="STRING" id="747725.A0A168JYZ2"/>
<evidence type="ECO:0000256" key="2">
    <source>
        <dbReference type="ARBA" id="ARBA00009045"/>
    </source>
</evidence>
<dbReference type="InterPro" id="IPR022764">
    <property type="entry name" value="Peptidase_S54_rhomboid_dom"/>
</dbReference>
<feature type="transmembrane region" description="Helical" evidence="7">
    <location>
        <begin position="6"/>
        <end position="25"/>
    </location>
</feature>
<evidence type="ECO:0000256" key="5">
    <source>
        <dbReference type="ARBA" id="ARBA00022989"/>
    </source>
</evidence>
<evidence type="ECO:0000313" key="10">
    <source>
        <dbReference type="Proteomes" id="UP000077051"/>
    </source>
</evidence>
<dbReference type="GO" id="GO:0004252">
    <property type="term" value="F:serine-type endopeptidase activity"/>
    <property type="evidence" value="ECO:0007669"/>
    <property type="project" value="InterPro"/>
</dbReference>
<feature type="domain" description="Peptidase S54 rhomboid" evidence="8">
    <location>
        <begin position="54"/>
        <end position="198"/>
    </location>
</feature>
<evidence type="ECO:0000256" key="6">
    <source>
        <dbReference type="ARBA" id="ARBA00023136"/>
    </source>
</evidence>
<dbReference type="Pfam" id="PF01694">
    <property type="entry name" value="Rhomboid"/>
    <property type="match status" value="1"/>
</dbReference>
<sequence length="209" mass="23193">MDPNKVLWSVIGTNVGVYLLWQYAINSYKQFGDAHWLNIMRKHFISSPEAMHNGRYHTLLTSAFSHKSLDHLGLNMLVLYSIGQGVIEAIGASRFLILYAGAGITASLVAVGYRKYIRPLLEKEKYGSVMAITSFFACAYPRATFLVFFIVPMPAIAVVGLFAAYDIYQASTLEGGIVDSAAHIGGVAYGAGYWFLRVRPMLRAGRWRV</sequence>
<evidence type="ECO:0000259" key="8">
    <source>
        <dbReference type="Pfam" id="PF01694"/>
    </source>
</evidence>
<evidence type="ECO:0000256" key="4">
    <source>
        <dbReference type="ARBA" id="ARBA00022801"/>
    </source>
</evidence>
<gene>
    <name evidence="9" type="ORF">MUCCIDRAFT_144605</name>
</gene>
<evidence type="ECO:0000256" key="7">
    <source>
        <dbReference type="SAM" id="Phobius"/>
    </source>
</evidence>
<keyword evidence="4" id="KW-0378">Hydrolase</keyword>
<name>A0A168JYZ2_MUCCL</name>
<reference evidence="9 10" key="1">
    <citation type="submission" date="2015-06" db="EMBL/GenBank/DDBJ databases">
        <title>Expansion of signal transduction pathways in fungi by whole-genome duplication.</title>
        <authorList>
            <consortium name="DOE Joint Genome Institute"/>
            <person name="Corrochano L.M."/>
            <person name="Kuo A."/>
            <person name="Marcet-Houben M."/>
            <person name="Polaino S."/>
            <person name="Salamov A."/>
            <person name="Villalobos J.M."/>
            <person name="Alvarez M.I."/>
            <person name="Avalos J."/>
            <person name="Benito E.P."/>
            <person name="Benoit I."/>
            <person name="Burger G."/>
            <person name="Camino L.P."/>
            <person name="Canovas D."/>
            <person name="Cerda-Olmedo E."/>
            <person name="Cheng J.-F."/>
            <person name="Dominguez A."/>
            <person name="Elias M."/>
            <person name="Eslava A.P."/>
            <person name="Glaser F."/>
            <person name="Grimwood J."/>
            <person name="Gutierrez G."/>
            <person name="Heitman J."/>
            <person name="Henrissat B."/>
            <person name="Iturriaga E.A."/>
            <person name="Lang B.F."/>
            <person name="Lavin J.L."/>
            <person name="Lee S."/>
            <person name="Li W."/>
            <person name="Lindquist E."/>
            <person name="Lopez-Garcia S."/>
            <person name="Luque E.M."/>
            <person name="Marcos A.T."/>
            <person name="Martin J."/>
            <person name="Mccluskey K."/>
            <person name="Medina H.R."/>
            <person name="Miralles-Duran A."/>
            <person name="Miyazaki A."/>
            <person name="Munoz-Torres E."/>
            <person name="Oguiza J.A."/>
            <person name="Ohm R."/>
            <person name="Olmedo M."/>
            <person name="Orejas M."/>
            <person name="Ortiz-Castellanos L."/>
            <person name="Pisabarro A.G."/>
            <person name="Rodriguez-Romero J."/>
            <person name="Ruiz-Herrera J."/>
            <person name="Ruiz-Vazquez R."/>
            <person name="Sanz C."/>
            <person name="Schackwitz W."/>
            <person name="Schmutz J."/>
            <person name="Shahriari M."/>
            <person name="Shelest E."/>
            <person name="Silva-Franco F."/>
            <person name="Soanes D."/>
            <person name="Syed K."/>
            <person name="Tagua V.G."/>
            <person name="Talbot N.J."/>
            <person name="Thon M."/>
            <person name="De Vries R.P."/>
            <person name="Wiebenga A."/>
            <person name="Yadav J.S."/>
            <person name="Braun E.L."/>
            <person name="Baker S."/>
            <person name="Garre V."/>
            <person name="Horwitz B."/>
            <person name="Torres-Martinez S."/>
            <person name="Idnurm A."/>
            <person name="Herrera-Estrella A."/>
            <person name="Gabaldon T."/>
            <person name="Grigoriev I.V."/>
        </authorList>
    </citation>
    <scope>NUCLEOTIDE SEQUENCE [LARGE SCALE GENOMIC DNA]</scope>
    <source>
        <strain evidence="9 10">CBS 277.49</strain>
    </source>
</reference>
<evidence type="ECO:0000313" key="9">
    <source>
        <dbReference type="EMBL" id="OAD01786.1"/>
    </source>
</evidence>
<keyword evidence="6 7" id="KW-0472">Membrane</keyword>
<dbReference type="InterPro" id="IPR050925">
    <property type="entry name" value="Rhomboid_protease_S54"/>
</dbReference>
<feature type="transmembrane region" description="Helical" evidence="7">
    <location>
        <begin position="96"/>
        <end position="113"/>
    </location>
</feature>